<feature type="compositionally biased region" description="Basic and acidic residues" evidence="1">
    <location>
        <begin position="1"/>
        <end position="10"/>
    </location>
</feature>
<sequence>KPMEHKRNETAESPNGMANPATSVETADGRYAPGRRANESWTSGRTESTMRHLSWGRKAWYSLLTLLVRGVMRLFWWSCPVHRVIGSEHLNGLRSSGSPTIIAYWHQMHLFCGNYLLRRSKAGDRLAFLISPSLTGEVPAALVRHWNARVLRGSSTRSGGQSMREMHQLMVRDRYSIVITADGPKGPLHKFKPGALLMSRMTGAPIVPIAYGAKRFTNWHTWDQFIIPMPFTRIVIAIGEPYQIPKDTRIEDFPAVQRQLEALVKKTGALAREAAKA</sequence>
<proteinExistence type="predicted"/>
<evidence type="ECO:0000256" key="1">
    <source>
        <dbReference type="SAM" id="MobiDB-lite"/>
    </source>
</evidence>
<dbReference type="AlphaFoldDB" id="A0A382LAJ4"/>
<dbReference type="SUPFAM" id="SSF69593">
    <property type="entry name" value="Glycerol-3-phosphate (1)-acyltransferase"/>
    <property type="match status" value="1"/>
</dbReference>
<feature type="region of interest" description="Disordered" evidence="1">
    <location>
        <begin position="1"/>
        <end position="43"/>
    </location>
</feature>
<evidence type="ECO:0000313" key="3">
    <source>
        <dbReference type="EMBL" id="SVC32875.1"/>
    </source>
</evidence>
<evidence type="ECO:0000259" key="2">
    <source>
        <dbReference type="Pfam" id="PF04028"/>
    </source>
</evidence>
<name>A0A382LAJ4_9ZZZZ</name>
<feature type="non-terminal residue" evidence="3">
    <location>
        <position position="1"/>
    </location>
</feature>
<dbReference type="InterPro" id="IPR007172">
    <property type="entry name" value="DUF374"/>
</dbReference>
<reference evidence="3" key="1">
    <citation type="submission" date="2018-05" db="EMBL/GenBank/DDBJ databases">
        <authorList>
            <person name="Lanie J.A."/>
            <person name="Ng W.-L."/>
            <person name="Kazmierczak K.M."/>
            <person name="Andrzejewski T.M."/>
            <person name="Davidsen T.M."/>
            <person name="Wayne K.J."/>
            <person name="Tettelin H."/>
            <person name="Glass J.I."/>
            <person name="Rusch D."/>
            <person name="Podicherti R."/>
            <person name="Tsui H.-C.T."/>
            <person name="Winkler M.E."/>
        </authorList>
    </citation>
    <scope>NUCLEOTIDE SEQUENCE</scope>
</reference>
<dbReference type="CDD" id="cd07983">
    <property type="entry name" value="LPLAT_DUF374-like"/>
    <property type="match status" value="1"/>
</dbReference>
<gene>
    <name evidence="3" type="ORF">METZ01_LOCUS285729</name>
</gene>
<accession>A0A382LAJ4</accession>
<protein>
    <recommendedName>
        <fullName evidence="2">DUF374 domain-containing protein</fullName>
    </recommendedName>
</protein>
<feature type="domain" description="DUF374" evidence="2">
    <location>
        <begin position="122"/>
        <end position="187"/>
    </location>
</feature>
<organism evidence="3">
    <name type="scientific">marine metagenome</name>
    <dbReference type="NCBI Taxonomy" id="408172"/>
    <lineage>
        <taxon>unclassified sequences</taxon>
        <taxon>metagenomes</taxon>
        <taxon>ecological metagenomes</taxon>
    </lineage>
</organism>
<dbReference type="Pfam" id="PF04028">
    <property type="entry name" value="DUF374"/>
    <property type="match status" value="1"/>
</dbReference>
<dbReference type="EMBL" id="UINC01085381">
    <property type="protein sequence ID" value="SVC32875.1"/>
    <property type="molecule type" value="Genomic_DNA"/>
</dbReference>